<dbReference type="GO" id="GO:0061630">
    <property type="term" value="F:ubiquitin protein ligase activity"/>
    <property type="evidence" value="ECO:0007669"/>
    <property type="project" value="InterPro"/>
</dbReference>
<dbReference type="GO" id="GO:0005789">
    <property type="term" value="C:endoplasmic reticulum membrane"/>
    <property type="evidence" value="ECO:0007669"/>
    <property type="project" value="TreeGrafter"/>
</dbReference>
<evidence type="ECO:0000313" key="1">
    <source>
        <dbReference type="EMBL" id="KAK5642618.1"/>
    </source>
</evidence>
<keyword evidence="2" id="KW-1185">Reference proteome</keyword>
<dbReference type="GO" id="GO:0000209">
    <property type="term" value="P:protein polyubiquitination"/>
    <property type="evidence" value="ECO:0007669"/>
    <property type="project" value="InterPro"/>
</dbReference>
<evidence type="ECO:0008006" key="3">
    <source>
        <dbReference type="Google" id="ProtNLM"/>
    </source>
</evidence>
<dbReference type="GO" id="GO:0032436">
    <property type="term" value="P:positive regulation of proteasomal ubiquitin-dependent protein catabolic process"/>
    <property type="evidence" value="ECO:0007669"/>
    <property type="project" value="TreeGrafter"/>
</dbReference>
<dbReference type="InterPro" id="IPR033263">
    <property type="entry name" value="RNF180"/>
</dbReference>
<sequence>MRPCIKCKRCRNIILKDTENPTVQLNAHGIKQTNTTPQPCSSISEENLFYIDEEQLPQWIHSAVAEANWSKGKLNCPHCNTRIGGFDFISGFKCGCDEYILPPVHIINSKVDIQYETCQKNILI</sequence>
<reference evidence="1 2" key="1">
    <citation type="journal article" date="2024" name="Insects">
        <title>An Improved Chromosome-Level Genome Assembly of the Firefly Pyrocoelia pectoralis.</title>
        <authorList>
            <person name="Fu X."/>
            <person name="Meyer-Rochow V.B."/>
            <person name="Ballantyne L."/>
            <person name="Zhu X."/>
        </authorList>
    </citation>
    <scope>NUCLEOTIDE SEQUENCE [LARGE SCALE GENOMIC DNA]</scope>
    <source>
        <strain evidence="1">XCY_ONT2</strain>
    </source>
</reference>
<dbReference type="AlphaFoldDB" id="A0AAN7VC13"/>
<gene>
    <name evidence="1" type="ORF">RI129_008785</name>
</gene>
<evidence type="ECO:0000313" key="2">
    <source>
        <dbReference type="Proteomes" id="UP001329430"/>
    </source>
</evidence>
<dbReference type="EMBL" id="JAVRBK010000006">
    <property type="protein sequence ID" value="KAK5642618.1"/>
    <property type="molecule type" value="Genomic_DNA"/>
</dbReference>
<dbReference type="PANTHER" id="PTHR46717:SF1">
    <property type="entry name" value="E3 UBIQUITIN-PROTEIN LIGASE RNF180"/>
    <property type="match status" value="1"/>
</dbReference>
<organism evidence="1 2">
    <name type="scientific">Pyrocoelia pectoralis</name>
    <dbReference type="NCBI Taxonomy" id="417401"/>
    <lineage>
        <taxon>Eukaryota</taxon>
        <taxon>Metazoa</taxon>
        <taxon>Ecdysozoa</taxon>
        <taxon>Arthropoda</taxon>
        <taxon>Hexapoda</taxon>
        <taxon>Insecta</taxon>
        <taxon>Pterygota</taxon>
        <taxon>Neoptera</taxon>
        <taxon>Endopterygota</taxon>
        <taxon>Coleoptera</taxon>
        <taxon>Polyphaga</taxon>
        <taxon>Elateriformia</taxon>
        <taxon>Elateroidea</taxon>
        <taxon>Lampyridae</taxon>
        <taxon>Lampyrinae</taxon>
        <taxon>Pyrocoelia</taxon>
    </lineage>
</organism>
<dbReference type="PANTHER" id="PTHR46717">
    <property type="entry name" value="E3 UBIQUITIN-PROTEIN LIGASE RNF180"/>
    <property type="match status" value="1"/>
</dbReference>
<name>A0AAN7VC13_9COLE</name>
<comment type="caution">
    <text evidence="1">The sequence shown here is derived from an EMBL/GenBank/DDBJ whole genome shotgun (WGS) entry which is preliminary data.</text>
</comment>
<dbReference type="GO" id="GO:0042415">
    <property type="term" value="P:norepinephrine metabolic process"/>
    <property type="evidence" value="ECO:0007669"/>
    <property type="project" value="TreeGrafter"/>
</dbReference>
<dbReference type="GO" id="GO:0031624">
    <property type="term" value="F:ubiquitin conjugating enzyme binding"/>
    <property type="evidence" value="ECO:0007669"/>
    <property type="project" value="TreeGrafter"/>
</dbReference>
<protein>
    <recommendedName>
        <fullName evidence="3">E3 ubiquitin-protein ligase RNF180</fullName>
    </recommendedName>
</protein>
<accession>A0AAN7VC13</accession>
<dbReference type="Proteomes" id="UP001329430">
    <property type="component" value="Chromosome 6"/>
</dbReference>
<proteinExistence type="predicted"/>
<dbReference type="GO" id="GO:0042428">
    <property type="term" value="P:serotonin metabolic process"/>
    <property type="evidence" value="ECO:0007669"/>
    <property type="project" value="TreeGrafter"/>
</dbReference>